<dbReference type="Pfam" id="PF13516">
    <property type="entry name" value="LRR_6"/>
    <property type="match status" value="1"/>
</dbReference>
<sequence length="1008" mass="111453">MWPVVGSVTTKDSANAIDALALLAFKHQLWSHSLTTWNDSLPFCQWEGITCSRRHSQRVVAMNLTGLQLVGPLSPFIANLTFLRVIDLSNNKLIGQIPPEIGRLFRLRYLDLTVNSLGGEIPTNLTRCWRLRTIGFACNKLTGRIPVELGSLSRLRRLLLPGNSLTGSIPTSLGNLSSLISFSIWGNELEGKLPEELGQIRNLEDFSIEKNKLSGTIPPTLYNLSSIYLFSTTQNQLSGSLPPDFGVTLPNLTTFSVARNRFTGRIPISLSNASRLQELELDGNQFIGSIPMNLGRLRGLRYLRLQGNLLGSGGEEDMGFLSSLTNCSLLNVLILATNRLTGALPNSIANLSTALEIINLGSNQIFGSIPSEIGNLQNLISLRMDSNFMTGMIPESIGKLNKLQVLNLSKNDFSGEIPAFIGNHTQLSDLFLDRNNLQGIIPSTLKKCQRLSRLYLANNDLTGDIPKQIFTITTLRILNLGANSLVGPLPTEVGNSKSLELLNVSDNKLSGEIPKSLDNCLSLEYLFIEGNFFQGAFPSLSALKGMLRMDISHNNFSGQIPDYLEKLRHLQYLNLSYNDFEGRVPQEGIFKKANAISVIGNKKLCGGSPVLLLPECPSEDDKKQSQHFLKKRMIAILIGSVLCSALLLFLLYYYCIRKSKKHPHPRSITHPLEEQLTKISYGDLCKATDGFSSANLIGVGSYGSVYKGYLDHIMKIVAVKVLNLQRQGASKSFIVECKALRNIRHRNLLKVLTVCSGIDFKGDDFKALVFDYMVNGNLEQWLHPSMDEQDQPKNLSLIQRLNIAVDVAFALNYLHTCCEKPIVHCDLKPSNILLDDDMHALVGDFGLARFLSEATSNGSQNDTNSLGIRGTIGYVAPEYGIGNEASTFGDMYSYGILLLEIFIRRKPTDEIFTGSLSLHQFAKMALPERVMEIVDQNLLSAEVEGLNESQTHTNAKRKLEKCLISTITVGVACSAISIKDRMDIEDAMVEMQRIRDLYLGVGINDTDN</sequence>
<comment type="similarity">
    <text evidence="2">Belongs to the protein kinase superfamily. Ser/Thr protein kinase family.</text>
</comment>
<evidence type="ECO:0000256" key="16">
    <source>
        <dbReference type="ARBA" id="ARBA00023136"/>
    </source>
</evidence>
<dbReference type="PROSITE" id="PS00107">
    <property type="entry name" value="PROTEIN_KINASE_ATP"/>
    <property type="match status" value="1"/>
</dbReference>
<comment type="subcellular location">
    <subcellularLocation>
        <location evidence="1">Cell membrane</location>
        <topology evidence="1">Single-pass type I membrane protein</topology>
    </subcellularLocation>
</comment>
<accession>A0A443P187</accession>
<dbReference type="Pfam" id="PF08263">
    <property type="entry name" value="LRRNT_2"/>
    <property type="match status" value="1"/>
</dbReference>
<dbReference type="InterPro" id="IPR013210">
    <property type="entry name" value="LRR_N_plant-typ"/>
</dbReference>
<dbReference type="Gene3D" id="1.10.510.10">
    <property type="entry name" value="Transferase(Phosphotransferase) domain 1"/>
    <property type="match status" value="1"/>
</dbReference>
<dbReference type="InterPro" id="IPR011009">
    <property type="entry name" value="Kinase-like_dom_sf"/>
</dbReference>
<evidence type="ECO:0000256" key="6">
    <source>
        <dbReference type="ARBA" id="ARBA00022553"/>
    </source>
</evidence>
<evidence type="ECO:0000259" key="23">
    <source>
        <dbReference type="PROSITE" id="PS50011"/>
    </source>
</evidence>
<dbReference type="STRING" id="337451.A0A443P187"/>
<evidence type="ECO:0000256" key="18">
    <source>
        <dbReference type="ARBA" id="ARBA00023180"/>
    </source>
</evidence>
<dbReference type="GO" id="GO:0005886">
    <property type="term" value="C:plasma membrane"/>
    <property type="evidence" value="ECO:0007669"/>
    <property type="project" value="UniProtKB-SubCell"/>
</dbReference>
<keyword evidence="10" id="KW-0732">Signal</keyword>
<evidence type="ECO:0000256" key="3">
    <source>
        <dbReference type="ARBA" id="ARBA00012513"/>
    </source>
</evidence>
<keyword evidence="8" id="KW-0808">Transferase</keyword>
<evidence type="ECO:0000256" key="22">
    <source>
        <dbReference type="SAM" id="Phobius"/>
    </source>
</evidence>
<dbReference type="InterPro" id="IPR017441">
    <property type="entry name" value="Protein_kinase_ATP_BS"/>
</dbReference>
<dbReference type="Proteomes" id="UP000283530">
    <property type="component" value="Unassembled WGS sequence"/>
</dbReference>
<dbReference type="Gene3D" id="3.30.200.20">
    <property type="entry name" value="Phosphorylase Kinase, domain 1"/>
    <property type="match status" value="1"/>
</dbReference>
<dbReference type="FunFam" id="3.80.10.10:FF:001158">
    <property type="entry name" value="Leucine-rich repeat protein kinase family protein"/>
    <property type="match status" value="1"/>
</dbReference>
<evidence type="ECO:0000256" key="13">
    <source>
        <dbReference type="ARBA" id="ARBA00022777"/>
    </source>
</evidence>
<dbReference type="Pfam" id="PF00560">
    <property type="entry name" value="LRR_1"/>
    <property type="match status" value="3"/>
</dbReference>
<protein>
    <recommendedName>
        <fullName evidence="3">non-specific serine/threonine protein kinase</fullName>
        <ecNumber evidence="3">2.7.11.1</ecNumber>
    </recommendedName>
</protein>
<evidence type="ECO:0000256" key="12">
    <source>
        <dbReference type="ARBA" id="ARBA00022741"/>
    </source>
</evidence>
<keyword evidence="9 22" id="KW-0812">Transmembrane</keyword>
<dbReference type="GO" id="GO:0005524">
    <property type="term" value="F:ATP binding"/>
    <property type="evidence" value="ECO:0007669"/>
    <property type="project" value="UniProtKB-UniRule"/>
</dbReference>
<dbReference type="InterPro" id="IPR008271">
    <property type="entry name" value="Ser/Thr_kinase_AS"/>
</dbReference>
<dbReference type="Pfam" id="PF00069">
    <property type="entry name" value="Pkinase"/>
    <property type="match status" value="1"/>
</dbReference>
<evidence type="ECO:0000256" key="21">
    <source>
        <dbReference type="PROSITE-ProRule" id="PRU10141"/>
    </source>
</evidence>
<keyword evidence="14 21" id="KW-0067">ATP-binding</keyword>
<evidence type="ECO:0000256" key="15">
    <source>
        <dbReference type="ARBA" id="ARBA00022989"/>
    </source>
</evidence>
<gene>
    <name evidence="24" type="ORF">CKAN_01333400</name>
</gene>
<evidence type="ECO:0000256" key="5">
    <source>
        <dbReference type="ARBA" id="ARBA00022527"/>
    </source>
</evidence>
<comment type="catalytic activity">
    <reaction evidence="20">
        <text>L-seryl-[protein] + ATP = O-phospho-L-seryl-[protein] + ADP + H(+)</text>
        <dbReference type="Rhea" id="RHEA:17989"/>
        <dbReference type="Rhea" id="RHEA-COMP:9863"/>
        <dbReference type="Rhea" id="RHEA-COMP:11604"/>
        <dbReference type="ChEBI" id="CHEBI:15378"/>
        <dbReference type="ChEBI" id="CHEBI:29999"/>
        <dbReference type="ChEBI" id="CHEBI:30616"/>
        <dbReference type="ChEBI" id="CHEBI:83421"/>
        <dbReference type="ChEBI" id="CHEBI:456216"/>
        <dbReference type="EC" id="2.7.11.1"/>
    </reaction>
</comment>
<dbReference type="Pfam" id="PF23598">
    <property type="entry name" value="LRR_14"/>
    <property type="match status" value="1"/>
</dbReference>
<dbReference type="InterPro" id="IPR000719">
    <property type="entry name" value="Prot_kinase_dom"/>
</dbReference>
<dbReference type="EMBL" id="QPKB01000005">
    <property type="protein sequence ID" value="RWR84517.1"/>
    <property type="molecule type" value="Genomic_DNA"/>
</dbReference>
<dbReference type="Gene3D" id="3.80.10.10">
    <property type="entry name" value="Ribonuclease Inhibitor"/>
    <property type="match status" value="4"/>
</dbReference>
<keyword evidence="6" id="KW-0597">Phosphoprotein</keyword>
<evidence type="ECO:0000256" key="2">
    <source>
        <dbReference type="ARBA" id="ARBA00008684"/>
    </source>
</evidence>
<keyword evidence="25" id="KW-1185">Reference proteome</keyword>
<evidence type="ECO:0000256" key="20">
    <source>
        <dbReference type="ARBA" id="ARBA00048679"/>
    </source>
</evidence>
<evidence type="ECO:0000256" key="7">
    <source>
        <dbReference type="ARBA" id="ARBA00022614"/>
    </source>
</evidence>
<dbReference type="GO" id="GO:0004674">
    <property type="term" value="F:protein serine/threonine kinase activity"/>
    <property type="evidence" value="ECO:0007669"/>
    <property type="project" value="UniProtKB-KW"/>
</dbReference>
<dbReference type="Pfam" id="PF13855">
    <property type="entry name" value="LRR_8"/>
    <property type="match status" value="1"/>
</dbReference>
<dbReference type="InterPro" id="IPR032675">
    <property type="entry name" value="LRR_dom_sf"/>
</dbReference>
<evidence type="ECO:0000256" key="4">
    <source>
        <dbReference type="ARBA" id="ARBA00022475"/>
    </source>
</evidence>
<dbReference type="InterPro" id="IPR001611">
    <property type="entry name" value="Leu-rich_rpt"/>
</dbReference>
<feature type="binding site" evidence="21">
    <location>
        <position position="720"/>
    </location>
    <ligand>
        <name>ATP</name>
        <dbReference type="ChEBI" id="CHEBI:30616"/>
    </ligand>
</feature>
<dbReference type="FunFam" id="1.10.510.10:FF:000358">
    <property type="entry name" value="Putative leucine-rich repeat receptor-like serine/threonine-protein kinase"/>
    <property type="match status" value="1"/>
</dbReference>
<feature type="transmembrane region" description="Helical" evidence="22">
    <location>
        <begin position="633"/>
        <end position="656"/>
    </location>
</feature>
<dbReference type="EC" id="2.7.11.1" evidence="3"/>
<name>A0A443P187_9MAGN</name>
<dbReference type="PANTHER" id="PTHR27008">
    <property type="entry name" value="OS04G0122200 PROTEIN"/>
    <property type="match status" value="1"/>
</dbReference>
<keyword evidence="13 24" id="KW-0418">Kinase</keyword>
<keyword evidence="18" id="KW-0325">Glycoprotein</keyword>
<dbReference type="SMART" id="SM00220">
    <property type="entry name" value="S_TKc"/>
    <property type="match status" value="1"/>
</dbReference>
<evidence type="ECO:0000256" key="17">
    <source>
        <dbReference type="ARBA" id="ARBA00023170"/>
    </source>
</evidence>
<dbReference type="InterPro" id="IPR003591">
    <property type="entry name" value="Leu-rich_rpt_typical-subtyp"/>
</dbReference>
<feature type="domain" description="Protein kinase" evidence="23">
    <location>
        <begin position="691"/>
        <end position="999"/>
    </location>
</feature>
<evidence type="ECO:0000256" key="14">
    <source>
        <dbReference type="ARBA" id="ARBA00022840"/>
    </source>
</evidence>
<evidence type="ECO:0000313" key="25">
    <source>
        <dbReference type="Proteomes" id="UP000283530"/>
    </source>
</evidence>
<evidence type="ECO:0000256" key="11">
    <source>
        <dbReference type="ARBA" id="ARBA00022737"/>
    </source>
</evidence>
<evidence type="ECO:0000256" key="8">
    <source>
        <dbReference type="ARBA" id="ARBA00022679"/>
    </source>
</evidence>
<comment type="caution">
    <text evidence="24">The sequence shown here is derived from an EMBL/GenBank/DDBJ whole genome shotgun (WGS) entry which is preliminary data.</text>
</comment>
<dbReference type="PROSITE" id="PS50011">
    <property type="entry name" value="PROTEIN_KINASE_DOM"/>
    <property type="match status" value="1"/>
</dbReference>
<keyword evidence="16 22" id="KW-0472">Membrane</keyword>
<evidence type="ECO:0000256" key="9">
    <source>
        <dbReference type="ARBA" id="ARBA00022692"/>
    </source>
</evidence>
<keyword evidence="7" id="KW-0433">Leucine-rich repeat</keyword>
<dbReference type="OrthoDB" id="676979at2759"/>
<keyword evidence="4" id="KW-1003">Cell membrane</keyword>
<proteinExistence type="inferred from homology"/>
<reference evidence="24 25" key="1">
    <citation type="journal article" date="2019" name="Nat. Plants">
        <title>Stout camphor tree genome fills gaps in understanding of flowering plant genome evolution.</title>
        <authorList>
            <person name="Chaw S.M."/>
            <person name="Liu Y.C."/>
            <person name="Wu Y.W."/>
            <person name="Wang H.Y."/>
            <person name="Lin C.I."/>
            <person name="Wu C.S."/>
            <person name="Ke H.M."/>
            <person name="Chang L.Y."/>
            <person name="Hsu C.Y."/>
            <person name="Yang H.T."/>
            <person name="Sudianto E."/>
            <person name="Hsu M.H."/>
            <person name="Wu K.P."/>
            <person name="Wang L.N."/>
            <person name="Leebens-Mack J.H."/>
            <person name="Tsai I.J."/>
        </authorList>
    </citation>
    <scope>NUCLEOTIDE SEQUENCE [LARGE SCALE GENOMIC DNA]</scope>
    <source>
        <strain evidence="25">cv. Chaw 1501</strain>
        <tissue evidence="24">Young leaves</tissue>
    </source>
</reference>
<evidence type="ECO:0000313" key="24">
    <source>
        <dbReference type="EMBL" id="RWR84517.1"/>
    </source>
</evidence>
<comment type="catalytic activity">
    <reaction evidence="19">
        <text>L-threonyl-[protein] + ATP = O-phospho-L-threonyl-[protein] + ADP + H(+)</text>
        <dbReference type="Rhea" id="RHEA:46608"/>
        <dbReference type="Rhea" id="RHEA-COMP:11060"/>
        <dbReference type="Rhea" id="RHEA-COMP:11605"/>
        <dbReference type="ChEBI" id="CHEBI:15378"/>
        <dbReference type="ChEBI" id="CHEBI:30013"/>
        <dbReference type="ChEBI" id="CHEBI:30616"/>
        <dbReference type="ChEBI" id="CHEBI:61977"/>
        <dbReference type="ChEBI" id="CHEBI:456216"/>
        <dbReference type="EC" id="2.7.11.1"/>
    </reaction>
</comment>
<evidence type="ECO:0000256" key="1">
    <source>
        <dbReference type="ARBA" id="ARBA00004251"/>
    </source>
</evidence>
<keyword evidence="5" id="KW-0723">Serine/threonine-protein kinase</keyword>
<organism evidence="24 25">
    <name type="scientific">Cinnamomum micranthum f. kanehirae</name>
    <dbReference type="NCBI Taxonomy" id="337451"/>
    <lineage>
        <taxon>Eukaryota</taxon>
        <taxon>Viridiplantae</taxon>
        <taxon>Streptophyta</taxon>
        <taxon>Embryophyta</taxon>
        <taxon>Tracheophyta</taxon>
        <taxon>Spermatophyta</taxon>
        <taxon>Magnoliopsida</taxon>
        <taxon>Magnoliidae</taxon>
        <taxon>Laurales</taxon>
        <taxon>Lauraceae</taxon>
        <taxon>Cinnamomum</taxon>
    </lineage>
</organism>
<keyword evidence="17" id="KW-0675">Receptor</keyword>
<keyword evidence="15 22" id="KW-1133">Transmembrane helix</keyword>
<dbReference type="SMART" id="SM00369">
    <property type="entry name" value="LRR_TYP"/>
    <property type="match status" value="3"/>
</dbReference>
<dbReference type="FunFam" id="3.80.10.10:FF:000275">
    <property type="entry name" value="Leucine-rich repeat receptor-like protein kinase"/>
    <property type="match status" value="1"/>
</dbReference>
<evidence type="ECO:0000256" key="19">
    <source>
        <dbReference type="ARBA" id="ARBA00047899"/>
    </source>
</evidence>
<dbReference type="PROSITE" id="PS00108">
    <property type="entry name" value="PROTEIN_KINASE_ST"/>
    <property type="match status" value="1"/>
</dbReference>
<dbReference type="InterPro" id="IPR055414">
    <property type="entry name" value="LRR_R13L4/SHOC2-like"/>
</dbReference>
<dbReference type="FunFam" id="3.30.200.20:FF:000432">
    <property type="entry name" value="LRR receptor-like serine/threonine-protein kinase EFR"/>
    <property type="match status" value="1"/>
</dbReference>
<dbReference type="FunFam" id="3.80.10.10:FF:000288">
    <property type="entry name" value="LRR receptor-like serine/threonine-protein kinase EFR"/>
    <property type="match status" value="1"/>
</dbReference>
<dbReference type="InterPro" id="IPR051809">
    <property type="entry name" value="Plant_receptor-like_S/T_kinase"/>
</dbReference>
<dbReference type="SUPFAM" id="SSF56112">
    <property type="entry name" value="Protein kinase-like (PK-like)"/>
    <property type="match status" value="1"/>
</dbReference>
<keyword evidence="12 21" id="KW-0547">Nucleotide-binding</keyword>
<dbReference type="SUPFAM" id="SSF52058">
    <property type="entry name" value="L domain-like"/>
    <property type="match status" value="2"/>
</dbReference>
<dbReference type="AlphaFoldDB" id="A0A443P187"/>
<evidence type="ECO:0000256" key="10">
    <source>
        <dbReference type="ARBA" id="ARBA00022729"/>
    </source>
</evidence>
<dbReference type="PANTHER" id="PTHR27008:SF596">
    <property type="entry name" value="OS02G0215500 PROTEIN"/>
    <property type="match status" value="1"/>
</dbReference>
<keyword evidence="11" id="KW-0677">Repeat</keyword>